<keyword evidence="5" id="KW-0256">Endoplasmic reticulum</keyword>
<comment type="caution">
    <text evidence="16">The sequence shown here is derived from an EMBL/GenBank/DDBJ whole genome shotgun (WGS) entry which is preliminary data.</text>
</comment>
<evidence type="ECO:0000256" key="14">
    <source>
        <dbReference type="SAM" id="SignalP"/>
    </source>
</evidence>
<organism evidence="16 17">
    <name type="scientific">Deinandra increscens subsp. villosa</name>
    <dbReference type="NCBI Taxonomy" id="3103831"/>
    <lineage>
        <taxon>Eukaryota</taxon>
        <taxon>Viridiplantae</taxon>
        <taxon>Streptophyta</taxon>
        <taxon>Embryophyta</taxon>
        <taxon>Tracheophyta</taxon>
        <taxon>Spermatophyta</taxon>
        <taxon>Magnoliopsida</taxon>
        <taxon>eudicotyledons</taxon>
        <taxon>Gunneridae</taxon>
        <taxon>Pentapetalae</taxon>
        <taxon>asterids</taxon>
        <taxon>campanulids</taxon>
        <taxon>Asterales</taxon>
        <taxon>Asteraceae</taxon>
        <taxon>Asteroideae</taxon>
        <taxon>Heliantheae alliance</taxon>
        <taxon>Madieae</taxon>
        <taxon>Madiinae</taxon>
        <taxon>Deinandra</taxon>
    </lineage>
</organism>
<dbReference type="PANTHER" id="PTHR37253">
    <property type="entry name" value="PROTEIN GAMETE EXPRESSED 3"/>
    <property type="match status" value="1"/>
</dbReference>
<keyword evidence="17" id="KW-1185">Reference proteome</keyword>
<dbReference type="GO" id="GO:0005789">
    <property type="term" value="C:endoplasmic reticulum membrane"/>
    <property type="evidence" value="ECO:0007669"/>
    <property type="project" value="UniProtKB-SubCell"/>
</dbReference>
<dbReference type="Gene3D" id="2.130.10.10">
    <property type="entry name" value="YVTN repeat-like/Quinoprotein amine dehydrogenase"/>
    <property type="match status" value="1"/>
</dbReference>
<evidence type="ECO:0000256" key="4">
    <source>
        <dbReference type="ARBA" id="ARBA00022801"/>
    </source>
</evidence>
<feature type="chain" id="PRO_5043040873" description="protein-S-isoprenylcysteine alpha-carbonyl methylesterase" evidence="14">
    <location>
        <begin position="25"/>
        <end position="885"/>
    </location>
</feature>
<feature type="region of interest" description="Disordered" evidence="12">
    <location>
        <begin position="774"/>
        <end position="885"/>
    </location>
</feature>
<evidence type="ECO:0000256" key="2">
    <source>
        <dbReference type="ARBA" id="ARBA00004653"/>
    </source>
</evidence>
<evidence type="ECO:0000256" key="11">
    <source>
        <dbReference type="ARBA" id="ARBA00049507"/>
    </source>
</evidence>
<dbReference type="Gene3D" id="3.40.50.1820">
    <property type="entry name" value="alpha/beta hydrolase"/>
    <property type="match status" value="1"/>
</dbReference>
<evidence type="ECO:0000256" key="3">
    <source>
        <dbReference type="ARBA" id="ARBA00022692"/>
    </source>
</evidence>
<keyword evidence="3 13" id="KW-0812">Transmembrane</keyword>
<evidence type="ECO:0000256" key="5">
    <source>
        <dbReference type="ARBA" id="ARBA00022824"/>
    </source>
</evidence>
<evidence type="ECO:0000256" key="9">
    <source>
        <dbReference type="ARBA" id="ARBA00038028"/>
    </source>
</evidence>
<keyword evidence="7" id="KW-0333">Golgi apparatus</keyword>
<reference evidence="16 17" key="1">
    <citation type="submission" date="2024-04" db="EMBL/GenBank/DDBJ databases">
        <title>The reference genome of an endangered Asteraceae, Deinandra increscens subsp. villosa, native to the Central Coast of California.</title>
        <authorList>
            <person name="Guilliams M."/>
            <person name="Hasenstab-Lehman K."/>
            <person name="Meyer R."/>
            <person name="Mcevoy S."/>
        </authorList>
    </citation>
    <scope>NUCLEOTIDE SEQUENCE [LARGE SCALE GENOMIC DNA]</scope>
    <source>
        <tissue evidence="16">Leaf</tissue>
    </source>
</reference>
<keyword evidence="14" id="KW-0732">Signal</keyword>
<evidence type="ECO:0000256" key="12">
    <source>
        <dbReference type="SAM" id="MobiDB-lite"/>
    </source>
</evidence>
<sequence>MLRFLALGLYAMLLLPGFLRVVYQFCVSNQVRRSIAYGDQPRNRLDLYLPNNVDCPKPVVIFVTGGAWIIGYKGWGALLGLQLAERDIIVASIDYRNFPQGTISHMVEDVSQGISFVCKNISEYGGDPNRIYLMGQSAGAHISSCALFLQAIKEFKGDSISWRISQIKAYFGLSGVYNLPNLVEHINQRGLHRSIFLSMMEGEESLKHFSPELIIEDPSAKNTVSILPRIILFHGTEDFTIPADASITFAETLKRAGVPAELILYKGKTHTDLFVQDPLRGGKDELFDYIVGYIHAGDVNALAKVATAPARKRLCPELLLKLAGMIYLVAENRVLKINTMNTKPPESAGEVLLGPETGLQGMKEIIGLTVSISSSCVIINIDRTGLFGYKFDGRLKWSIGPAISRMGYRQGCRKNNTGCYFVSVPVIDHCDANLYVANNQGELYSVSIHSPQFKWIQDLSSFDKSFTITAGNNGQLYVTVPARSVVLALDVLTGTILWQQSIGPLGSLEPASVADINGWITVGSLDGYLYSISPSGFVRKFPQRKNLDTVIQVKPVLDCSGYAVYISRTKMEGKISITKGEDTYVTAMKPLKTIFTLLVPATGTVYWSESYPGSVSSLFLGTDLRRFVVDETIILAFLSASSTGNPLSCFSTRQKLASSCSMTDIKKVSIYTGNEKAITLFLLCETILLILLAALVRFCCVFWRKKKLQNQELGNFLEKRSSLRLQKKVVERTITELEKKTAEGSPTNEMLEKLGDLVKERDGIERKLSTTYSLGKDAASPQSDSLIPLSDKKRRSFSSKSGQNESVTVTDASSEDESSIEEKTEAKGKALMEPESTSDDDDDQEEIVETGAKIIDEGQGDDLQSGGSSMRKRSIALTKNAGSSK</sequence>
<dbReference type="FunFam" id="3.40.50.1820:FF:000084">
    <property type="entry name" value="Isoprenylcysteine alpha-carbonyl methylesterase ICME"/>
    <property type="match status" value="1"/>
</dbReference>
<gene>
    <name evidence="16" type="ORF">SSX86_019004</name>
</gene>
<dbReference type="SUPFAM" id="SSF53474">
    <property type="entry name" value="alpha/beta-Hydrolases"/>
    <property type="match status" value="1"/>
</dbReference>
<dbReference type="GO" id="GO:0010183">
    <property type="term" value="P:pollen tube guidance"/>
    <property type="evidence" value="ECO:0007669"/>
    <property type="project" value="TreeGrafter"/>
</dbReference>
<feature type="domain" description="BD-FAE-like" evidence="15">
    <location>
        <begin position="45"/>
        <end position="253"/>
    </location>
</feature>
<dbReference type="GO" id="GO:0009793">
    <property type="term" value="P:embryo development ending in seed dormancy"/>
    <property type="evidence" value="ECO:0007669"/>
    <property type="project" value="TreeGrafter"/>
</dbReference>
<dbReference type="InterPro" id="IPR015943">
    <property type="entry name" value="WD40/YVTN_repeat-like_dom_sf"/>
</dbReference>
<dbReference type="InterPro" id="IPR029058">
    <property type="entry name" value="AB_hydrolase_fold"/>
</dbReference>
<feature type="compositionally biased region" description="Basic and acidic residues" evidence="12">
    <location>
        <begin position="820"/>
        <end position="832"/>
    </location>
</feature>
<proteinExistence type="inferred from homology"/>
<evidence type="ECO:0000256" key="10">
    <source>
        <dbReference type="ARBA" id="ARBA00038928"/>
    </source>
</evidence>
<feature type="compositionally biased region" description="Acidic residues" evidence="12">
    <location>
        <begin position="836"/>
        <end position="848"/>
    </location>
</feature>
<feature type="signal peptide" evidence="14">
    <location>
        <begin position="1"/>
        <end position="24"/>
    </location>
</feature>
<name>A0AAP0CTE2_9ASTR</name>
<feature type="compositionally biased region" description="Polar residues" evidence="12">
    <location>
        <begin position="802"/>
        <end position="812"/>
    </location>
</feature>
<evidence type="ECO:0000256" key="6">
    <source>
        <dbReference type="ARBA" id="ARBA00022989"/>
    </source>
</evidence>
<protein>
    <recommendedName>
        <fullName evidence="10">protein-S-isoprenylcysteine alpha-carbonyl methylesterase</fullName>
        <ecNumber evidence="10">3.1.1.n2</ecNumber>
    </recommendedName>
</protein>
<dbReference type="InterPro" id="IPR045301">
    <property type="entry name" value="GEX3-like"/>
</dbReference>
<dbReference type="Pfam" id="PF20434">
    <property type="entry name" value="BD-FAE"/>
    <property type="match status" value="1"/>
</dbReference>
<keyword evidence="8 13" id="KW-0472">Membrane</keyword>
<dbReference type="PANTHER" id="PTHR37253:SF1">
    <property type="entry name" value="PROTEIN GAMETE EXPRESSED 3"/>
    <property type="match status" value="1"/>
</dbReference>
<accession>A0AAP0CTE2</accession>
<dbReference type="GO" id="GO:0016787">
    <property type="term" value="F:hydrolase activity"/>
    <property type="evidence" value="ECO:0007669"/>
    <property type="project" value="UniProtKB-KW"/>
</dbReference>
<evidence type="ECO:0000256" key="1">
    <source>
        <dbReference type="ARBA" id="ARBA00004586"/>
    </source>
</evidence>
<dbReference type="SUPFAM" id="SSF50998">
    <property type="entry name" value="Quinoprotein alcohol dehydrogenase-like"/>
    <property type="match status" value="1"/>
</dbReference>
<dbReference type="EC" id="3.1.1.n2" evidence="10"/>
<comment type="subcellular location">
    <subcellularLocation>
        <location evidence="1">Endoplasmic reticulum membrane</location>
    </subcellularLocation>
    <subcellularLocation>
        <location evidence="2">Golgi apparatus membrane</location>
        <topology evidence="2">Multi-pass membrane protein</topology>
    </subcellularLocation>
</comment>
<dbReference type="GO" id="GO:0005886">
    <property type="term" value="C:plasma membrane"/>
    <property type="evidence" value="ECO:0007669"/>
    <property type="project" value="TreeGrafter"/>
</dbReference>
<dbReference type="InterPro" id="IPR011047">
    <property type="entry name" value="Quinoprotein_ADH-like_sf"/>
</dbReference>
<evidence type="ECO:0000313" key="16">
    <source>
        <dbReference type="EMBL" id="KAK9061821.1"/>
    </source>
</evidence>
<evidence type="ECO:0000259" key="15">
    <source>
        <dbReference type="Pfam" id="PF20434"/>
    </source>
</evidence>
<dbReference type="InterPro" id="IPR049492">
    <property type="entry name" value="BD-FAE-like_dom"/>
</dbReference>
<comment type="catalytic activity">
    <reaction evidence="11">
        <text>[protein]-C-terminal S-[(2E,6E)-farnesyl]-L-cysteine methyl ester + H2O = [protein]-C-terminal S-[(2E,6E)-farnesyl]-L-cysteine + methanol + H(+)</text>
        <dbReference type="Rhea" id="RHEA:48520"/>
        <dbReference type="Rhea" id="RHEA-COMP:12125"/>
        <dbReference type="Rhea" id="RHEA-COMP:12126"/>
        <dbReference type="ChEBI" id="CHEBI:15377"/>
        <dbReference type="ChEBI" id="CHEBI:15378"/>
        <dbReference type="ChEBI" id="CHEBI:17790"/>
        <dbReference type="ChEBI" id="CHEBI:90510"/>
        <dbReference type="ChEBI" id="CHEBI:90511"/>
        <dbReference type="EC" id="3.1.1.n2"/>
    </reaction>
</comment>
<comment type="similarity">
    <text evidence="9">Belongs to the AB hydrolase superfamily. Isoprenylcysteine methylesterase family.</text>
</comment>
<feature type="transmembrane region" description="Helical" evidence="13">
    <location>
        <begin position="677"/>
        <end position="703"/>
    </location>
</feature>
<evidence type="ECO:0000313" key="17">
    <source>
        <dbReference type="Proteomes" id="UP001408789"/>
    </source>
</evidence>
<keyword evidence="4" id="KW-0378">Hydrolase</keyword>
<dbReference type="AlphaFoldDB" id="A0AAP0CTE2"/>
<dbReference type="EMBL" id="JBCNJP010000019">
    <property type="protein sequence ID" value="KAK9061821.1"/>
    <property type="molecule type" value="Genomic_DNA"/>
</dbReference>
<evidence type="ECO:0000256" key="7">
    <source>
        <dbReference type="ARBA" id="ARBA00023034"/>
    </source>
</evidence>
<dbReference type="GO" id="GO:0000139">
    <property type="term" value="C:Golgi membrane"/>
    <property type="evidence" value="ECO:0007669"/>
    <property type="project" value="UniProtKB-SubCell"/>
</dbReference>
<dbReference type="Proteomes" id="UP001408789">
    <property type="component" value="Unassembled WGS sequence"/>
</dbReference>
<keyword evidence="6 13" id="KW-1133">Transmembrane helix</keyword>
<evidence type="ECO:0000256" key="13">
    <source>
        <dbReference type="SAM" id="Phobius"/>
    </source>
</evidence>
<evidence type="ECO:0000256" key="8">
    <source>
        <dbReference type="ARBA" id="ARBA00023136"/>
    </source>
</evidence>